<gene>
    <name evidence="2" type="ORF">EDD79_101243</name>
</gene>
<keyword evidence="1" id="KW-1133">Transmembrane helix</keyword>
<evidence type="ECO:0000313" key="2">
    <source>
        <dbReference type="EMBL" id="TCQ02913.1"/>
    </source>
</evidence>
<evidence type="ECO:0000256" key="1">
    <source>
        <dbReference type="SAM" id="Phobius"/>
    </source>
</evidence>
<feature type="transmembrane region" description="Helical" evidence="1">
    <location>
        <begin position="6"/>
        <end position="26"/>
    </location>
</feature>
<evidence type="ECO:0000313" key="3">
    <source>
        <dbReference type="Proteomes" id="UP000295504"/>
    </source>
</evidence>
<dbReference type="EMBL" id="SLYC01000012">
    <property type="protein sequence ID" value="TCQ02913.1"/>
    <property type="molecule type" value="Genomic_DNA"/>
</dbReference>
<reference evidence="2 3" key="1">
    <citation type="submission" date="2019-03" db="EMBL/GenBank/DDBJ databases">
        <title>Genomic Encyclopedia of Type Strains, Phase IV (KMG-IV): sequencing the most valuable type-strain genomes for metagenomic binning, comparative biology and taxonomic classification.</title>
        <authorList>
            <person name="Goeker M."/>
        </authorList>
    </citation>
    <scope>NUCLEOTIDE SEQUENCE [LARGE SCALE GENOMIC DNA]</scope>
    <source>
        <strain evidence="2 3">DSM 100013</strain>
    </source>
</reference>
<dbReference type="RefSeq" id="WP_132848212.1">
    <property type="nucleotide sequence ID" value="NZ_CP058648.1"/>
</dbReference>
<keyword evidence="1" id="KW-0812">Transmembrane</keyword>
<comment type="caution">
    <text evidence="2">The sequence shown here is derived from an EMBL/GenBank/DDBJ whole genome shotgun (WGS) entry which is preliminary data.</text>
</comment>
<organism evidence="2 3">
    <name type="scientific">Serpentinicella alkaliphila</name>
    <dbReference type="NCBI Taxonomy" id="1734049"/>
    <lineage>
        <taxon>Bacteria</taxon>
        <taxon>Bacillati</taxon>
        <taxon>Bacillota</taxon>
        <taxon>Clostridia</taxon>
        <taxon>Peptostreptococcales</taxon>
        <taxon>Natronincolaceae</taxon>
        <taxon>Serpentinicella</taxon>
    </lineage>
</organism>
<name>A0A4R2U5E4_9FIRM</name>
<accession>A0A4R2U5E4</accession>
<proteinExistence type="predicted"/>
<dbReference type="AlphaFoldDB" id="A0A4R2U5E4"/>
<keyword evidence="1" id="KW-0472">Membrane</keyword>
<sequence length="60" mass="7251">MLMMIGLILLFINPPLGIVLMVFAYLRQMGDEHTEEVEAQERYEAYKRKKEREELSRKEY</sequence>
<protein>
    <submittedName>
        <fullName evidence="2">Uncharacterized protein</fullName>
    </submittedName>
</protein>
<dbReference type="Proteomes" id="UP000295504">
    <property type="component" value="Unassembled WGS sequence"/>
</dbReference>
<keyword evidence="3" id="KW-1185">Reference proteome</keyword>